<dbReference type="GO" id="GO:0008654">
    <property type="term" value="P:phospholipid biosynthetic process"/>
    <property type="evidence" value="ECO:0007669"/>
    <property type="project" value="InterPro"/>
</dbReference>
<dbReference type="InterPro" id="IPR003817">
    <property type="entry name" value="PS_Dcarbxylase"/>
</dbReference>
<dbReference type="GO" id="GO:0004609">
    <property type="term" value="F:phosphatidylserine decarboxylase activity"/>
    <property type="evidence" value="ECO:0007669"/>
    <property type="project" value="InterPro"/>
</dbReference>
<dbReference type="Proteomes" id="UP000308133">
    <property type="component" value="Unassembled WGS sequence"/>
</dbReference>
<evidence type="ECO:0000313" key="4">
    <source>
        <dbReference type="Proteomes" id="UP000308133"/>
    </source>
</evidence>
<evidence type="ECO:0000256" key="2">
    <source>
        <dbReference type="ARBA" id="ARBA00023239"/>
    </source>
</evidence>
<evidence type="ECO:0000313" key="3">
    <source>
        <dbReference type="EMBL" id="TKX27444.1"/>
    </source>
</evidence>
<dbReference type="EMBL" id="PTQR01000004">
    <property type="protein sequence ID" value="TKX27444.1"/>
    <property type="molecule type" value="Genomic_DNA"/>
</dbReference>
<name>A0A4U7BFK8_9PEZI</name>
<dbReference type="AlphaFoldDB" id="A0A4U7BFK8"/>
<dbReference type="Pfam" id="PF02666">
    <property type="entry name" value="PS_Dcarbxylase"/>
    <property type="match status" value="1"/>
</dbReference>
<dbReference type="PANTHER" id="PTHR10067:SF17">
    <property type="entry name" value="PHOSPHATIDYLSERINE DECARBOXYLASE PROENZYME 2"/>
    <property type="match status" value="1"/>
</dbReference>
<proteinExistence type="predicted"/>
<protein>
    <submittedName>
        <fullName evidence="3">Phosphatidylserine decarboxylase-like protein</fullName>
    </submittedName>
</protein>
<keyword evidence="1" id="KW-0210">Decarboxylase</keyword>
<accession>A0A4U7BFK8</accession>
<gene>
    <name evidence="3" type="ORF">C1H76_0281</name>
</gene>
<comment type="caution">
    <text evidence="3">The sequence shown here is derived from an EMBL/GenBank/DDBJ whole genome shotgun (WGS) entry which is preliminary data.</text>
</comment>
<sequence length="309" mass="34392">MTLLRQQTERLGRLYDDPASRSHIRPFILEFDLQDTLHELVKPDPADYQTFNEFFSREIKPEARPIADPEDVQTVSSVADCRLVVFQTISEATRIWIKGFGFTLYSLLLSPNLAVIMKGGSIAIHRLAPQDYHRWHSPIDGTIETITDIPGTYHTVNPQAINQASTLDVFCENRRSVMTVRRDPTGEYVVIVAIGAMLVGSIQYCAGVQPGADIHRGQCLGMFRYGGSTVVVLFPAGEITFDDDLVKNSRGEKCETKVNVGWRIGRGGDTWSPAVPRLTSETTVHDSNVSEAFTPLSAADEIYEDAEED</sequence>
<organism evidence="3 4">
    <name type="scientific">Elsinoe australis</name>
    <dbReference type="NCBI Taxonomy" id="40998"/>
    <lineage>
        <taxon>Eukaryota</taxon>
        <taxon>Fungi</taxon>
        <taxon>Dikarya</taxon>
        <taxon>Ascomycota</taxon>
        <taxon>Pezizomycotina</taxon>
        <taxon>Dothideomycetes</taxon>
        <taxon>Dothideomycetidae</taxon>
        <taxon>Myriangiales</taxon>
        <taxon>Elsinoaceae</taxon>
        <taxon>Elsinoe</taxon>
    </lineage>
</organism>
<keyword evidence="2" id="KW-0456">Lyase</keyword>
<reference evidence="3 4" key="1">
    <citation type="submission" date="2018-02" db="EMBL/GenBank/DDBJ databases">
        <title>Draft genome sequences of Elsinoe sp., causing black scab on jojoba.</title>
        <authorList>
            <person name="Stodart B."/>
            <person name="Jeffress S."/>
            <person name="Ash G."/>
            <person name="Arun Chinnappa K."/>
        </authorList>
    </citation>
    <scope>NUCLEOTIDE SEQUENCE [LARGE SCALE GENOMIC DNA]</scope>
    <source>
        <strain evidence="3 4">Hillstone_2</strain>
    </source>
</reference>
<dbReference type="PANTHER" id="PTHR10067">
    <property type="entry name" value="PHOSPHATIDYLSERINE DECARBOXYLASE"/>
    <property type="match status" value="1"/>
</dbReference>
<evidence type="ECO:0000256" key="1">
    <source>
        <dbReference type="ARBA" id="ARBA00022793"/>
    </source>
</evidence>